<keyword evidence="7" id="KW-0256">Endoplasmic reticulum</keyword>
<organism evidence="16 17">
    <name type="scientific">Sitophilus oryzae</name>
    <name type="common">Rice weevil</name>
    <name type="synonym">Curculio oryzae</name>
    <dbReference type="NCBI Taxonomy" id="7048"/>
    <lineage>
        <taxon>Eukaryota</taxon>
        <taxon>Metazoa</taxon>
        <taxon>Ecdysozoa</taxon>
        <taxon>Arthropoda</taxon>
        <taxon>Hexapoda</taxon>
        <taxon>Insecta</taxon>
        <taxon>Pterygota</taxon>
        <taxon>Neoptera</taxon>
        <taxon>Endopterygota</taxon>
        <taxon>Coleoptera</taxon>
        <taxon>Polyphaga</taxon>
        <taxon>Cucujiformia</taxon>
        <taxon>Curculionidae</taxon>
        <taxon>Dryophthorinae</taxon>
        <taxon>Sitophilus</taxon>
    </lineage>
</organism>
<evidence type="ECO:0000256" key="15">
    <source>
        <dbReference type="SAM" id="Phobius"/>
    </source>
</evidence>
<dbReference type="PRINTS" id="PR00385">
    <property type="entry name" value="P450"/>
</dbReference>
<dbReference type="FunFam" id="1.10.630.10:FF:000042">
    <property type="entry name" value="Cytochrome P450"/>
    <property type="match status" value="1"/>
</dbReference>
<dbReference type="InterPro" id="IPR050476">
    <property type="entry name" value="Insect_CytP450_Detox"/>
</dbReference>
<comment type="subcellular location">
    <subcellularLocation>
        <location evidence="3">Endoplasmic reticulum membrane</location>
        <topology evidence="3">Peripheral membrane protein</topology>
    </subcellularLocation>
    <subcellularLocation>
        <location evidence="2">Microsome membrane</location>
        <topology evidence="2">Peripheral membrane protein</topology>
    </subcellularLocation>
</comment>
<feature type="binding site" description="axial binding residue" evidence="13">
    <location>
        <position position="451"/>
    </location>
    <ligand>
        <name>heme</name>
        <dbReference type="ChEBI" id="CHEBI:30413"/>
    </ligand>
    <ligandPart>
        <name>Fe</name>
        <dbReference type="ChEBI" id="CHEBI:18248"/>
    </ligandPart>
</feature>
<dbReference type="Proteomes" id="UP000504635">
    <property type="component" value="Unplaced"/>
</dbReference>
<keyword evidence="9 14" id="KW-0560">Oxidoreductase</keyword>
<dbReference type="Gene3D" id="1.10.630.10">
    <property type="entry name" value="Cytochrome P450"/>
    <property type="match status" value="1"/>
</dbReference>
<dbReference type="InterPro" id="IPR017972">
    <property type="entry name" value="Cyt_P450_CS"/>
</dbReference>
<dbReference type="KEGG" id="soy:115884048"/>
<evidence type="ECO:0000256" key="8">
    <source>
        <dbReference type="ARBA" id="ARBA00022848"/>
    </source>
</evidence>
<dbReference type="GO" id="GO:0016705">
    <property type="term" value="F:oxidoreductase activity, acting on paired donors, with incorporation or reduction of molecular oxygen"/>
    <property type="evidence" value="ECO:0007669"/>
    <property type="project" value="InterPro"/>
</dbReference>
<dbReference type="RefSeq" id="XP_030758350.1">
    <property type="nucleotide sequence ID" value="XM_030902490.1"/>
</dbReference>
<dbReference type="SUPFAM" id="SSF48264">
    <property type="entry name" value="Cytochrome P450"/>
    <property type="match status" value="1"/>
</dbReference>
<reference evidence="17" key="1">
    <citation type="submission" date="2025-08" db="UniProtKB">
        <authorList>
            <consortium name="RefSeq"/>
        </authorList>
    </citation>
    <scope>IDENTIFICATION</scope>
    <source>
        <tissue evidence="17">Gonads</tissue>
    </source>
</reference>
<dbReference type="PANTHER" id="PTHR24292:SF100">
    <property type="entry name" value="CYTOCHROME P450 6A16, ISOFORM B-RELATED"/>
    <property type="match status" value="1"/>
</dbReference>
<evidence type="ECO:0000256" key="7">
    <source>
        <dbReference type="ARBA" id="ARBA00022824"/>
    </source>
</evidence>
<evidence type="ECO:0000256" key="1">
    <source>
        <dbReference type="ARBA" id="ARBA00001971"/>
    </source>
</evidence>
<dbReference type="FunCoup" id="A0A6J2Y5T5">
    <property type="interactions" value="104"/>
</dbReference>
<evidence type="ECO:0000313" key="16">
    <source>
        <dbReference type="Proteomes" id="UP000504635"/>
    </source>
</evidence>
<name>A0A6J2Y5T5_SITOR</name>
<evidence type="ECO:0000256" key="14">
    <source>
        <dbReference type="RuleBase" id="RU000461"/>
    </source>
</evidence>
<keyword evidence="15" id="KW-0812">Transmembrane</keyword>
<dbReference type="InterPro" id="IPR002401">
    <property type="entry name" value="Cyt_P450_E_grp-I"/>
</dbReference>
<keyword evidence="12 15" id="KW-0472">Membrane</keyword>
<dbReference type="Pfam" id="PF00067">
    <property type="entry name" value="p450"/>
    <property type="match status" value="1"/>
</dbReference>
<evidence type="ECO:0000256" key="4">
    <source>
        <dbReference type="ARBA" id="ARBA00010617"/>
    </source>
</evidence>
<keyword evidence="15" id="KW-1133">Transmembrane helix</keyword>
<dbReference type="InParanoid" id="A0A6J2Y5T5"/>
<dbReference type="AlphaFoldDB" id="A0A6J2Y5T5"/>
<dbReference type="PRINTS" id="PR00463">
    <property type="entry name" value="EP450I"/>
</dbReference>
<keyword evidence="11 14" id="KW-0503">Monooxygenase</keyword>
<dbReference type="GeneID" id="115884048"/>
<dbReference type="PANTHER" id="PTHR24292">
    <property type="entry name" value="CYTOCHROME P450"/>
    <property type="match status" value="1"/>
</dbReference>
<evidence type="ECO:0000256" key="5">
    <source>
        <dbReference type="ARBA" id="ARBA00022617"/>
    </source>
</evidence>
<evidence type="ECO:0000256" key="2">
    <source>
        <dbReference type="ARBA" id="ARBA00004174"/>
    </source>
</evidence>
<sequence length="506" mass="58742">MGLYLSELVVIDVLFVLVASFLAVWVYFQHCYKYWEKKGVPYIKPSFPYGNIKVIFKRTISITTDAKDWYDELKSKGHKFGGVYSFWRKRLVLVDPEYIKDILTKDFQHFIDRDAFSNEKDDPKGTHLFNIQSPGWKSLRQKLTPTFTSGKMKMMFDSLLVCSDYMIDYMKKTVQDGQDLDSREILASFTTDVIGSVAFGVECNSFDSSKSDFRIRGRSMFTGNWLSGLRIFIASFSPEISRKLRLRAMKDPTTTFFTEVVRSTLEYRKKNNVRRPDFLQLLLDMHEEPIESEKHVTFNQIVANTILFFIAGFDTSSTTMNFTLYELARNPEIQKKTRDEINTVLAKHDGKITYEALQEMTYLQQVIDEAMRLWPPLITLGRICTKDYILRDTDVVIEKGTSVMISPLGLGRDPEYFPNPEKFDPERFTPEEKAKRHPYIHIPFGEGPRNCIGLRFGLMQSRIGIVRVLTNFKLSISPKTKLPLTISSEHFLLKSNEKLYLRAEKI</sequence>
<dbReference type="GO" id="GO:0005789">
    <property type="term" value="C:endoplasmic reticulum membrane"/>
    <property type="evidence" value="ECO:0007669"/>
    <property type="project" value="UniProtKB-SubCell"/>
</dbReference>
<comment type="cofactor">
    <cofactor evidence="1 13">
        <name>heme</name>
        <dbReference type="ChEBI" id="CHEBI:30413"/>
    </cofactor>
</comment>
<keyword evidence="16" id="KW-1185">Reference proteome</keyword>
<dbReference type="PROSITE" id="PS00086">
    <property type="entry name" value="CYTOCHROME_P450"/>
    <property type="match status" value="1"/>
</dbReference>
<gene>
    <name evidence="17" type="primary">LOC115884048</name>
</gene>
<dbReference type="OrthoDB" id="2789670at2759"/>
<accession>A0A6J2Y5T5</accession>
<evidence type="ECO:0000256" key="6">
    <source>
        <dbReference type="ARBA" id="ARBA00022723"/>
    </source>
</evidence>
<evidence type="ECO:0000256" key="10">
    <source>
        <dbReference type="ARBA" id="ARBA00023004"/>
    </source>
</evidence>
<proteinExistence type="inferred from homology"/>
<dbReference type="GO" id="GO:0005506">
    <property type="term" value="F:iron ion binding"/>
    <property type="evidence" value="ECO:0007669"/>
    <property type="project" value="InterPro"/>
</dbReference>
<keyword evidence="6 13" id="KW-0479">Metal-binding</keyword>
<feature type="transmembrane region" description="Helical" evidence="15">
    <location>
        <begin position="6"/>
        <end position="28"/>
    </location>
</feature>
<dbReference type="CDD" id="cd11056">
    <property type="entry name" value="CYP6-like"/>
    <property type="match status" value="1"/>
</dbReference>
<comment type="similarity">
    <text evidence="4 14">Belongs to the cytochrome P450 family.</text>
</comment>
<protein>
    <submittedName>
        <fullName evidence="17">Probable cytochrome P450 6a20 isoform X1</fullName>
    </submittedName>
</protein>
<evidence type="ECO:0000256" key="13">
    <source>
        <dbReference type="PIRSR" id="PIRSR602401-1"/>
    </source>
</evidence>
<dbReference type="GO" id="GO:0020037">
    <property type="term" value="F:heme binding"/>
    <property type="evidence" value="ECO:0007669"/>
    <property type="project" value="InterPro"/>
</dbReference>
<evidence type="ECO:0000256" key="12">
    <source>
        <dbReference type="ARBA" id="ARBA00023136"/>
    </source>
</evidence>
<evidence type="ECO:0000256" key="11">
    <source>
        <dbReference type="ARBA" id="ARBA00023033"/>
    </source>
</evidence>
<evidence type="ECO:0000313" key="17">
    <source>
        <dbReference type="RefSeq" id="XP_030758350.1"/>
    </source>
</evidence>
<keyword evidence="10 13" id="KW-0408">Iron</keyword>
<evidence type="ECO:0000256" key="9">
    <source>
        <dbReference type="ARBA" id="ARBA00023002"/>
    </source>
</evidence>
<evidence type="ECO:0000256" key="3">
    <source>
        <dbReference type="ARBA" id="ARBA00004406"/>
    </source>
</evidence>
<dbReference type="InterPro" id="IPR036396">
    <property type="entry name" value="Cyt_P450_sf"/>
</dbReference>
<dbReference type="InterPro" id="IPR001128">
    <property type="entry name" value="Cyt_P450"/>
</dbReference>
<dbReference type="GO" id="GO:0004497">
    <property type="term" value="F:monooxygenase activity"/>
    <property type="evidence" value="ECO:0007669"/>
    <property type="project" value="UniProtKB-KW"/>
</dbReference>
<keyword evidence="8" id="KW-0492">Microsome</keyword>
<keyword evidence="5 13" id="KW-0349">Heme</keyword>